<dbReference type="RefSeq" id="XP_022671469.1">
    <property type="nucleotide sequence ID" value="XM_022815734.1"/>
</dbReference>
<dbReference type="EnsemblMetazoa" id="XM_022815734">
    <property type="protein sequence ID" value="XP_022671469"/>
    <property type="gene ID" value="LOC111254659"/>
</dbReference>
<keyword evidence="2" id="KW-0472">Membrane</keyword>
<feature type="transmembrane region" description="Helical" evidence="2">
    <location>
        <begin position="57"/>
        <end position="82"/>
    </location>
</feature>
<feature type="region of interest" description="Disordered" evidence="1">
    <location>
        <begin position="88"/>
        <end position="107"/>
    </location>
</feature>
<dbReference type="GeneID" id="111254659"/>
<feature type="compositionally biased region" description="Basic and acidic residues" evidence="1">
    <location>
        <begin position="98"/>
        <end position="107"/>
    </location>
</feature>
<reference evidence="3" key="1">
    <citation type="submission" date="2021-01" db="UniProtKB">
        <authorList>
            <consortium name="EnsemblMetazoa"/>
        </authorList>
    </citation>
    <scope>IDENTIFICATION</scope>
</reference>
<dbReference type="AlphaFoldDB" id="A0A7M7MJJ3"/>
<dbReference type="OrthoDB" id="283575at2759"/>
<evidence type="ECO:0000256" key="1">
    <source>
        <dbReference type="SAM" id="MobiDB-lite"/>
    </source>
</evidence>
<feature type="region of interest" description="Disordered" evidence="1">
    <location>
        <begin position="22"/>
        <end position="44"/>
    </location>
</feature>
<sequence>MVPTASDLRCGSSSCFPNRTCETSTTANSVENSTCRSGSTDPNIDNSVHPVEEASNAIFIASVSCAVILVFCILLGCGVLIVHRTKNKRRHHGTYSPSREEQSGGRRMELCQVLKPPPIERLI</sequence>
<dbReference type="Proteomes" id="UP000594260">
    <property type="component" value="Unplaced"/>
</dbReference>
<proteinExistence type="predicted"/>
<keyword evidence="2" id="KW-0812">Transmembrane</keyword>
<dbReference type="InParanoid" id="A0A7M7MJJ3"/>
<accession>A0A7M7MJJ3</accession>
<organism evidence="3 4">
    <name type="scientific">Varroa destructor</name>
    <name type="common">Honeybee mite</name>
    <dbReference type="NCBI Taxonomy" id="109461"/>
    <lineage>
        <taxon>Eukaryota</taxon>
        <taxon>Metazoa</taxon>
        <taxon>Ecdysozoa</taxon>
        <taxon>Arthropoda</taxon>
        <taxon>Chelicerata</taxon>
        <taxon>Arachnida</taxon>
        <taxon>Acari</taxon>
        <taxon>Parasitiformes</taxon>
        <taxon>Mesostigmata</taxon>
        <taxon>Gamasina</taxon>
        <taxon>Dermanyssoidea</taxon>
        <taxon>Varroidae</taxon>
        <taxon>Varroa</taxon>
    </lineage>
</organism>
<dbReference type="KEGG" id="vde:111254659"/>
<evidence type="ECO:0000256" key="2">
    <source>
        <dbReference type="SAM" id="Phobius"/>
    </source>
</evidence>
<evidence type="ECO:0000313" key="3">
    <source>
        <dbReference type="EnsemblMetazoa" id="XP_022671469"/>
    </source>
</evidence>
<protein>
    <submittedName>
        <fullName evidence="3">Uncharacterized protein</fullName>
    </submittedName>
</protein>
<keyword evidence="2" id="KW-1133">Transmembrane helix</keyword>
<evidence type="ECO:0000313" key="4">
    <source>
        <dbReference type="Proteomes" id="UP000594260"/>
    </source>
</evidence>
<name>A0A7M7MJJ3_VARDE</name>
<keyword evidence="4" id="KW-1185">Reference proteome</keyword>